<keyword evidence="9" id="KW-0739">Sodium transport</keyword>
<dbReference type="Proteomes" id="UP001589576">
    <property type="component" value="Unassembled WGS sequence"/>
</dbReference>
<keyword evidence="5 9" id="KW-1278">Translocase</keyword>
<feature type="transmembrane region" description="Helical" evidence="9">
    <location>
        <begin position="58"/>
        <end position="76"/>
    </location>
</feature>
<evidence type="ECO:0000256" key="7">
    <source>
        <dbReference type="ARBA" id="ARBA00023065"/>
    </source>
</evidence>
<dbReference type="NCBIfam" id="NF001960">
    <property type="entry name" value="PRK00733.3-5"/>
    <property type="match status" value="1"/>
</dbReference>
<dbReference type="NCBIfam" id="TIGR01104">
    <property type="entry name" value="V_PPase"/>
    <property type="match status" value="1"/>
</dbReference>
<feature type="transmembrane region" description="Helical" evidence="9">
    <location>
        <begin position="276"/>
        <end position="300"/>
    </location>
</feature>
<evidence type="ECO:0000313" key="10">
    <source>
        <dbReference type="EMBL" id="MFB9089232.1"/>
    </source>
</evidence>
<comment type="similarity">
    <text evidence="9">Belongs to the H(+)-translocating pyrophosphatase (TC 3.A.10) family. K(+)-stimulated subfamily.</text>
</comment>
<evidence type="ECO:0000313" key="11">
    <source>
        <dbReference type="Proteomes" id="UP001589576"/>
    </source>
</evidence>
<name>A0ABV5GDN8_9FLAO</name>
<accession>A0ABV5GDN8</accession>
<comment type="subcellular location">
    <subcellularLocation>
        <location evidence="9">Cell membrane</location>
        <topology evidence="9">Multi-pass membrane protein</topology>
    </subcellularLocation>
    <subcellularLocation>
        <location evidence="1">Endomembrane system</location>
        <topology evidence="1">Multi-pass membrane protein</topology>
    </subcellularLocation>
</comment>
<feature type="transmembrane region" description="Helical" evidence="9">
    <location>
        <begin position="600"/>
        <end position="621"/>
    </location>
</feature>
<dbReference type="GO" id="GO:0004427">
    <property type="term" value="F:inorganic diphosphate phosphatase activity"/>
    <property type="evidence" value="ECO:0007669"/>
    <property type="project" value="UniProtKB-EC"/>
</dbReference>
<feature type="transmembrane region" description="Helical" evidence="9">
    <location>
        <begin position="633"/>
        <end position="650"/>
    </location>
</feature>
<comment type="caution">
    <text evidence="10">The sequence shown here is derived from an EMBL/GenBank/DDBJ whole genome shotgun (WGS) entry which is preliminary data.</text>
</comment>
<feature type="transmembrane region" description="Helical" evidence="9">
    <location>
        <begin position="532"/>
        <end position="552"/>
    </location>
</feature>
<organism evidence="10 11">
    <name type="scientific">Flavobacterium paronense</name>
    <dbReference type="NCBI Taxonomy" id="1392775"/>
    <lineage>
        <taxon>Bacteria</taxon>
        <taxon>Pseudomonadati</taxon>
        <taxon>Bacteroidota</taxon>
        <taxon>Flavobacteriia</taxon>
        <taxon>Flavobacteriales</taxon>
        <taxon>Flavobacteriaceae</taxon>
        <taxon>Flavobacterium</taxon>
    </lineage>
</organism>
<keyword evidence="7 9" id="KW-0406">Ion transport</keyword>
<feature type="site" description="Determinant of potassium dependence" evidence="9">
    <location>
        <position position="495"/>
    </location>
</feature>
<keyword evidence="4 9" id="KW-0460">Magnesium</keyword>
<dbReference type="RefSeq" id="WP_290286202.1">
    <property type="nucleotide sequence ID" value="NZ_JAUFQN010000019.1"/>
</dbReference>
<keyword evidence="9" id="KW-0915">Sodium</keyword>
<dbReference type="EMBL" id="JBHMFB010000016">
    <property type="protein sequence ID" value="MFB9089232.1"/>
    <property type="molecule type" value="Genomic_DNA"/>
</dbReference>
<evidence type="ECO:0000256" key="4">
    <source>
        <dbReference type="ARBA" id="ARBA00022842"/>
    </source>
</evidence>
<dbReference type="Pfam" id="PF03030">
    <property type="entry name" value="H_PPase"/>
    <property type="match status" value="1"/>
</dbReference>
<evidence type="ECO:0000256" key="6">
    <source>
        <dbReference type="ARBA" id="ARBA00022989"/>
    </source>
</evidence>
<evidence type="ECO:0000256" key="9">
    <source>
        <dbReference type="HAMAP-Rule" id="MF_01129"/>
    </source>
</evidence>
<comment type="subunit">
    <text evidence="9">Homodimer.</text>
</comment>
<feature type="transmembrane region" description="Helical" evidence="9">
    <location>
        <begin position="362"/>
        <end position="386"/>
    </location>
</feature>
<dbReference type="InterPro" id="IPR004131">
    <property type="entry name" value="PPase-energised_H-pump"/>
</dbReference>
<evidence type="ECO:0000256" key="2">
    <source>
        <dbReference type="ARBA" id="ARBA00022448"/>
    </source>
</evidence>
<keyword evidence="10" id="KW-0378">Hydrolase</keyword>
<evidence type="ECO:0000256" key="1">
    <source>
        <dbReference type="ARBA" id="ARBA00004127"/>
    </source>
</evidence>
<dbReference type="PANTHER" id="PTHR31998">
    <property type="entry name" value="K(+)-INSENSITIVE PYROPHOSPHATE-ENERGIZED PROTON PUMP"/>
    <property type="match status" value="1"/>
</dbReference>
<comment type="catalytic activity">
    <reaction evidence="9">
        <text>Na(+)(in) + diphosphate + H2O = Na(+)(out) + 2 phosphate + H(+)</text>
        <dbReference type="Rhea" id="RHEA:57884"/>
        <dbReference type="ChEBI" id="CHEBI:15377"/>
        <dbReference type="ChEBI" id="CHEBI:15378"/>
        <dbReference type="ChEBI" id="CHEBI:29101"/>
        <dbReference type="ChEBI" id="CHEBI:33019"/>
        <dbReference type="ChEBI" id="CHEBI:43474"/>
        <dbReference type="EC" id="7.2.3.1"/>
    </reaction>
</comment>
<feature type="transmembrane region" description="Helical" evidence="9">
    <location>
        <begin position="125"/>
        <end position="156"/>
    </location>
</feature>
<dbReference type="NCBIfam" id="NF001955">
    <property type="entry name" value="PRK00733.2-4"/>
    <property type="match status" value="1"/>
</dbReference>
<comment type="function">
    <text evidence="9">Sodium pump that utilizes the energy of pyrophosphate hydrolysis as the driving force for Na(+) movement across the membrane.</text>
</comment>
<dbReference type="HAMAP" id="MF_01129">
    <property type="entry name" value="PPase_energized_pump"/>
    <property type="match status" value="1"/>
</dbReference>
<evidence type="ECO:0000256" key="3">
    <source>
        <dbReference type="ARBA" id="ARBA00022692"/>
    </source>
</evidence>
<keyword evidence="6 9" id="KW-1133">Transmembrane helix</keyword>
<dbReference type="EC" id="7.2.3.1" evidence="9"/>
<evidence type="ECO:0000256" key="8">
    <source>
        <dbReference type="ARBA" id="ARBA00023136"/>
    </source>
</evidence>
<keyword evidence="9" id="KW-0630">Potassium</keyword>
<feature type="transmembrane region" description="Helical" evidence="9">
    <location>
        <begin position="6"/>
        <end position="22"/>
    </location>
</feature>
<dbReference type="PIRSF" id="PIRSF001265">
    <property type="entry name" value="H+-PPase"/>
    <property type="match status" value="1"/>
</dbReference>
<feature type="transmembrane region" description="Helical" evidence="9">
    <location>
        <begin position="82"/>
        <end position="104"/>
    </location>
</feature>
<feature type="transmembrane region" description="Helical" evidence="9">
    <location>
        <begin position="320"/>
        <end position="341"/>
    </location>
</feature>
<proteinExistence type="inferred from homology"/>
<protein>
    <recommendedName>
        <fullName evidence="9">Putative K(+)-stimulated pyrophosphate-energized sodium pump</fullName>
        <ecNumber evidence="9">7.2.3.1</ecNumber>
    </recommendedName>
    <alternativeName>
        <fullName evidence="9">Membrane-bound sodium-translocating pyrophosphatase</fullName>
    </alternativeName>
    <alternativeName>
        <fullName evidence="9">Pyrophosphate-energized inorganic pyrophosphatase</fullName>
        <shortName evidence="9">Na(+)-PPase</shortName>
    </alternativeName>
</protein>
<feature type="transmembrane region" description="Helical" evidence="9">
    <location>
        <begin position="706"/>
        <end position="724"/>
    </location>
</feature>
<feature type="transmembrane region" description="Helical" evidence="9">
    <location>
        <begin position="246"/>
        <end position="264"/>
    </location>
</feature>
<evidence type="ECO:0000256" key="5">
    <source>
        <dbReference type="ARBA" id="ARBA00022967"/>
    </source>
</evidence>
<comment type="caution">
    <text evidence="9">Lacks conserved residue(s) required for the propagation of feature annotation.</text>
</comment>
<comment type="cofactor">
    <cofactor evidence="9">
        <name>Mg(2+)</name>
        <dbReference type="ChEBI" id="CHEBI:18420"/>
    </cofactor>
</comment>
<reference evidence="10 11" key="1">
    <citation type="submission" date="2024-09" db="EMBL/GenBank/DDBJ databases">
        <authorList>
            <person name="Sun Q."/>
            <person name="Mori K."/>
        </authorList>
    </citation>
    <scope>NUCLEOTIDE SEQUENCE [LARGE SCALE GENOMIC DNA]</scope>
    <source>
        <strain evidence="10 11">CECT 8460</strain>
    </source>
</reference>
<feature type="transmembrane region" description="Helical" evidence="9">
    <location>
        <begin position="406"/>
        <end position="429"/>
    </location>
</feature>
<keyword evidence="2 9" id="KW-0813">Transport</keyword>
<sequence length="864" mass="90092">MESYMIYVPIVMALIGLAFMAIKRSWVLKQDAGDGKMKEISDYIYEGALAFLKAEYRLLAIFVVIASVILAGITQIDGVKTHLLIVVAFIFGAFFSALAGNMGMKIATKTNVRTTQAARTSLPQALKVSFGGGTVMGLGVAGLAVLGLTGFFIILFQKFMGGVWTSTEDMTVVLETLAGFSLGAESIALFARVGGGIYTKAADVGADLVGKVEAGIPEDDPRNPATIADNVGDNVGDVAGMGADLFGSYVATVLAAMVLGNYVIKDMGGDIADAFGGIGPILLPMSIAGFGILFSIVGTMLVKITSDDAKEAQVQKALNIGNWVSIALTAVACFFLVKWMLPAEMKMSFFGEGLRDISSMRVFYATLIGLFVGGAISSVTEYYTGLGTSPVLKIVQKSSTGAGTNVIAGLATGMISTFPTVLLFAGAIWSTYALAGFYGVALAASAMMATTAMQLAIDAFGPISDNAGGIAEMSELPKEVRTRTDILDSVGNTTAATGKGFAIASAALTSLALFAAYVTFTGIDGINIFKAPVLAMLFVGGMIPVVFSALAMNSVGKAAMDMVYEVRRQFKEIPGIMEGTGKPEYGKCVEISTKAALREMMLPGILTIGFPIAIVLLGKLVYGDNNQLIAEMLGGYMAGVTVSGVLWAVFQNNAGGAWDNAKKSFEAGVMINGEMTYKGSDAHKAAVTGDTVGDPFKDTSGPSMNILIKLTCLIGLVIAPILGAGNEGGTKEMKCTVEMKCEGDMIGKCDMSKCANMTKEECAKMCDSLGCNAEQKEACLSHYDANGNFVKKTSCVDMSEKKDDCCAKKGATAPATAAKNVKVVITNTNGKAKATVTTTVGGTSTSETFEGTEAEVKAKVEALK</sequence>
<keyword evidence="11" id="KW-1185">Reference proteome</keyword>
<gene>
    <name evidence="9" type="primary">hppA</name>
    <name evidence="10" type="ORF">ACFFUU_06445</name>
</gene>
<feature type="transmembrane region" description="Helical" evidence="9">
    <location>
        <begin position="501"/>
        <end position="520"/>
    </location>
</feature>
<keyword evidence="9" id="KW-1003">Cell membrane</keyword>
<keyword evidence="3 9" id="KW-0812">Transmembrane</keyword>
<keyword evidence="8 9" id="KW-0472">Membrane</keyword>
<feature type="transmembrane region" description="Helical" evidence="9">
    <location>
        <begin position="436"/>
        <end position="457"/>
    </location>
</feature>
<comment type="activity regulation">
    <text evidence="9">Requires K(+) for maximal activity.</text>
</comment>